<evidence type="ECO:0000256" key="1">
    <source>
        <dbReference type="SAM" id="MobiDB-lite"/>
    </source>
</evidence>
<feature type="compositionally biased region" description="Basic and acidic residues" evidence="1">
    <location>
        <begin position="25"/>
        <end position="43"/>
    </location>
</feature>
<reference evidence="3" key="1">
    <citation type="journal article" date="2019" name="Int. J. Syst. Evol. Microbiol.">
        <title>The Global Catalogue of Microorganisms (GCM) 10K type strain sequencing project: providing services to taxonomists for standard genome sequencing and annotation.</title>
        <authorList>
            <consortium name="The Broad Institute Genomics Platform"/>
            <consortium name="The Broad Institute Genome Sequencing Center for Infectious Disease"/>
            <person name="Wu L."/>
            <person name="Ma J."/>
        </authorList>
    </citation>
    <scope>NUCLEOTIDE SEQUENCE [LARGE SCALE GENOMIC DNA]</scope>
    <source>
        <strain evidence="3">CCUG 36916</strain>
    </source>
</reference>
<name>A0ABW1WV49_9HYPH</name>
<protein>
    <submittedName>
        <fullName evidence="2">Uncharacterized protein</fullName>
    </submittedName>
</protein>
<dbReference type="RefSeq" id="WP_192285842.1">
    <property type="nucleotide sequence ID" value="NZ_JBHSTT010000049.1"/>
</dbReference>
<evidence type="ECO:0000313" key="3">
    <source>
        <dbReference type="Proteomes" id="UP001596237"/>
    </source>
</evidence>
<dbReference type="Proteomes" id="UP001596237">
    <property type="component" value="Unassembled WGS sequence"/>
</dbReference>
<feature type="region of interest" description="Disordered" evidence="1">
    <location>
        <begin position="1"/>
        <end position="73"/>
    </location>
</feature>
<keyword evidence="3" id="KW-1185">Reference proteome</keyword>
<accession>A0ABW1WV49</accession>
<comment type="caution">
    <text evidence="2">The sequence shown here is derived from an EMBL/GenBank/DDBJ whole genome shotgun (WGS) entry which is preliminary data.</text>
</comment>
<sequence>MTEGAPSKVMSCADDQMRLPSRAAGETDRTAAEGGVARRDRGSAGDVPRQRRFGRPLESQEQSGAAEVAPQRGLLDQLTPCAFPAEIQGVDEGRGPATFDGGPT</sequence>
<evidence type="ECO:0000313" key="2">
    <source>
        <dbReference type="EMBL" id="MFC6390709.1"/>
    </source>
</evidence>
<gene>
    <name evidence="2" type="ORF">ACFQDP_15400</name>
</gene>
<dbReference type="EMBL" id="JBHSTT010000049">
    <property type="protein sequence ID" value="MFC6390709.1"/>
    <property type="molecule type" value="Genomic_DNA"/>
</dbReference>
<proteinExistence type="predicted"/>
<organism evidence="2 3">
    <name type="scientific">Methylorubrum zatmanii</name>
    <dbReference type="NCBI Taxonomy" id="29429"/>
    <lineage>
        <taxon>Bacteria</taxon>
        <taxon>Pseudomonadati</taxon>
        <taxon>Pseudomonadota</taxon>
        <taxon>Alphaproteobacteria</taxon>
        <taxon>Hyphomicrobiales</taxon>
        <taxon>Methylobacteriaceae</taxon>
        <taxon>Methylorubrum</taxon>
    </lineage>
</organism>